<proteinExistence type="predicted"/>
<evidence type="ECO:0000256" key="1">
    <source>
        <dbReference type="SAM" id="Phobius"/>
    </source>
</evidence>
<evidence type="ECO:0000259" key="2">
    <source>
        <dbReference type="Pfam" id="PF09922"/>
    </source>
</evidence>
<protein>
    <recommendedName>
        <fullName evidence="6">Cell wall-active antibiotics response LiaF-like C-terminal domain-containing protein</fullName>
    </recommendedName>
</protein>
<organism evidence="4 5">
    <name type="scientific">Sporolactobacillus laevolacticus DSM 442</name>
    <dbReference type="NCBI Taxonomy" id="1395513"/>
    <lineage>
        <taxon>Bacteria</taxon>
        <taxon>Bacillati</taxon>
        <taxon>Bacillota</taxon>
        <taxon>Bacilli</taxon>
        <taxon>Bacillales</taxon>
        <taxon>Sporolactobacillaceae</taxon>
        <taxon>Sporolactobacillus</taxon>
    </lineage>
</organism>
<dbReference type="eggNOG" id="COG4758">
    <property type="taxonomic scope" value="Bacteria"/>
</dbReference>
<dbReference type="STRING" id="1395513.P343_02495"/>
<dbReference type="AlphaFoldDB" id="V6JAC6"/>
<sequence>MRLSKILVALAIVLLGVYWLLDSLNLISQGILPVFSGYLPYLVLLFGALLIIAPLVDRKRPCYFWGLFFLIYGGLLLANKAGVVVFEWTDFWKLWPYLIIYFGLGMLFGNHPYISVTSDFGSHKHGRHGRHGKRSVDVTWKDRDEKKDDEQDSNYTFVNESTYKHENWMVKPLNERVRIGDYTFDFTKAFIPEETIPIKLSGWVGNIKITMPEDLAYRVDVKAKVGDAKIGADKQSGVLRNVSYQTPNYEDAVRRIDFSFDFQVIDLNIVQV</sequence>
<keyword evidence="5" id="KW-1185">Reference proteome</keyword>
<name>V6JAC6_9BACL</name>
<evidence type="ECO:0000313" key="5">
    <source>
        <dbReference type="Proteomes" id="UP000018296"/>
    </source>
</evidence>
<keyword evidence="1" id="KW-1133">Transmembrane helix</keyword>
<feature type="transmembrane region" description="Helical" evidence="1">
    <location>
        <begin position="7"/>
        <end position="32"/>
    </location>
</feature>
<dbReference type="PATRIC" id="fig|1395513.3.peg.506"/>
<keyword evidence="1" id="KW-0812">Transmembrane</keyword>
<accession>V6JAC6</accession>
<gene>
    <name evidence="4" type="ORF">P343_02495</name>
</gene>
<dbReference type="InterPro" id="IPR024425">
    <property type="entry name" value="LiaF-like_C"/>
</dbReference>
<dbReference type="InterPro" id="IPR047793">
    <property type="entry name" value="LiaF_C"/>
</dbReference>
<dbReference type="RefSeq" id="WP_023508808.1">
    <property type="nucleotide sequence ID" value="NZ_AWTC01000001.1"/>
</dbReference>
<feature type="transmembrane region" description="Helical" evidence="1">
    <location>
        <begin position="63"/>
        <end position="88"/>
    </location>
</feature>
<dbReference type="NCBIfam" id="NF040535">
    <property type="entry name" value="LiaF_C_term"/>
    <property type="match status" value="1"/>
</dbReference>
<evidence type="ECO:0000259" key="3">
    <source>
        <dbReference type="Pfam" id="PF18917"/>
    </source>
</evidence>
<feature type="transmembrane region" description="Helical" evidence="1">
    <location>
        <begin position="38"/>
        <end position="56"/>
    </location>
</feature>
<evidence type="ECO:0000313" key="4">
    <source>
        <dbReference type="EMBL" id="EST13729.1"/>
    </source>
</evidence>
<comment type="caution">
    <text evidence="4">The sequence shown here is derived from an EMBL/GenBank/DDBJ whole genome shotgun (WGS) entry which is preliminary data.</text>
</comment>
<dbReference type="Proteomes" id="UP000018296">
    <property type="component" value="Unassembled WGS sequence"/>
</dbReference>
<evidence type="ECO:0008006" key="6">
    <source>
        <dbReference type="Google" id="ProtNLM"/>
    </source>
</evidence>
<reference evidence="4 5" key="1">
    <citation type="journal article" date="2013" name="Genome Announc.">
        <title>Genome Sequence of Sporolactobacillus laevolacticus DSM442, an Efficient Polymer-Grade D-Lactate Producer from Agricultural Waste Cottonseed as a Nitrogen Source.</title>
        <authorList>
            <person name="Wang H."/>
            <person name="Wang L."/>
            <person name="Ju J."/>
            <person name="Yu B."/>
            <person name="Ma Y."/>
        </authorList>
    </citation>
    <scope>NUCLEOTIDE SEQUENCE [LARGE SCALE GENOMIC DNA]</scope>
    <source>
        <strain evidence="4 5">DSM 442</strain>
    </source>
</reference>
<feature type="transmembrane region" description="Helical" evidence="1">
    <location>
        <begin position="94"/>
        <end position="114"/>
    </location>
</feature>
<dbReference type="Pfam" id="PF09922">
    <property type="entry name" value="LiaF-like_C"/>
    <property type="match status" value="1"/>
</dbReference>
<dbReference type="OrthoDB" id="1953204at2"/>
<keyword evidence="1" id="KW-0472">Membrane</keyword>
<dbReference type="Pfam" id="PF18917">
    <property type="entry name" value="LiaI-LiaF-like_TM1"/>
    <property type="match status" value="1"/>
</dbReference>
<dbReference type="EMBL" id="AWTC01000001">
    <property type="protein sequence ID" value="EST13729.1"/>
    <property type="molecule type" value="Genomic_DNA"/>
</dbReference>
<feature type="domain" description="LiaI-LiaF-like transmembrane region" evidence="3">
    <location>
        <begin position="63"/>
        <end position="107"/>
    </location>
</feature>
<feature type="domain" description="Cell wall-active antibiotics response LiaF-like C-terminal" evidence="2">
    <location>
        <begin position="159"/>
        <end position="264"/>
    </location>
</feature>
<dbReference type="InterPro" id="IPR043726">
    <property type="entry name" value="LiaI-LiaF-like_TM1"/>
</dbReference>